<gene>
    <name evidence="1" type="ORF">BLE401_04670</name>
</gene>
<accession>A0A2N9YC71</accession>
<evidence type="ECO:0000313" key="1">
    <source>
        <dbReference type="EMBL" id="AUI68063.1"/>
    </source>
</evidence>
<reference evidence="2" key="1">
    <citation type="submission" date="2016-12" db="EMBL/GenBank/DDBJ databases">
        <title>Complete Genome Sequence of Beggiatoa leptomitiformis D-401.</title>
        <authorList>
            <person name="Fomenkov A."/>
            <person name="Vincze T."/>
            <person name="Grabovich M."/>
            <person name="Anton B.P."/>
            <person name="Dubinina G."/>
            <person name="Orlova M."/>
            <person name="Belousova E."/>
            <person name="Roberts R.J."/>
        </authorList>
    </citation>
    <scope>NUCLEOTIDE SEQUENCE [LARGE SCALE GENOMIC DNA]</scope>
    <source>
        <strain evidence="2">D-401</strain>
    </source>
</reference>
<dbReference type="Proteomes" id="UP000234271">
    <property type="component" value="Chromosome"/>
</dbReference>
<dbReference type="KEGG" id="blep:AL038_01355"/>
<sequence>MTLLKQQTVGLIMISALIFSASVSAGFVEDSYIVVFQPSLGMTPSLISPPIKANRGKVPFGKHSSKQDKAALSKELGINGEVVAIFDTINAAHIKMSAKEAYRVVLKKP</sequence>
<dbReference type="AlphaFoldDB" id="A0A2N9YC71"/>
<proteinExistence type="predicted"/>
<name>A0A2N9YC71_9GAMM</name>
<dbReference type="RefSeq" id="WP_062147897.1">
    <property type="nucleotide sequence ID" value="NZ_CP012373.2"/>
</dbReference>
<keyword evidence="2" id="KW-1185">Reference proteome</keyword>
<organism evidence="1 2">
    <name type="scientific">Beggiatoa leptomitoformis</name>
    <dbReference type="NCBI Taxonomy" id="288004"/>
    <lineage>
        <taxon>Bacteria</taxon>
        <taxon>Pseudomonadati</taxon>
        <taxon>Pseudomonadota</taxon>
        <taxon>Gammaproteobacteria</taxon>
        <taxon>Thiotrichales</taxon>
        <taxon>Thiotrichaceae</taxon>
        <taxon>Beggiatoa</taxon>
    </lineage>
</organism>
<protein>
    <submittedName>
        <fullName evidence="1">Uncharacterized protein</fullName>
    </submittedName>
</protein>
<dbReference type="EMBL" id="CP018889">
    <property type="protein sequence ID" value="AUI68063.1"/>
    <property type="molecule type" value="Genomic_DNA"/>
</dbReference>
<evidence type="ECO:0000313" key="2">
    <source>
        <dbReference type="Proteomes" id="UP000234271"/>
    </source>
</evidence>